<protein>
    <submittedName>
        <fullName evidence="2">Transcriptional repressor SdpR</fullName>
    </submittedName>
</protein>
<dbReference type="PRINTS" id="PR00778">
    <property type="entry name" value="HTHARSR"/>
</dbReference>
<dbReference type="SUPFAM" id="SSF46785">
    <property type="entry name" value="Winged helix' DNA-binding domain"/>
    <property type="match status" value="1"/>
</dbReference>
<proteinExistence type="predicted"/>
<evidence type="ECO:0000313" key="2">
    <source>
        <dbReference type="EMBL" id="ANI93017.1"/>
    </source>
</evidence>
<name>A0A173LP47_9ACTN</name>
<dbReference type="SMART" id="SM00418">
    <property type="entry name" value="HTH_ARSR"/>
    <property type="match status" value="1"/>
</dbReference>
<dbReference type="Proteomes" id="UP000186104">
    <property type="component" value="Chromosome"/>
</dbReference>
<evidence type="ECO:0000313" key="3">
    <source>
        <dbReference type="Proteomes" id="UP000186104"/>
    </source>
</evidence>
<gene>
    <name evidence="2" type="ORF">BJL86_2252</name>
</gene>
<dbReference type="STRING" id="499555.BJL86_2252"/>
<sequence>MAKYSDELDTVFIALADPTRRSIIRLLSAGPAPVGTLAEPFDITLPSFMKHIRSLERAGIIHTWKAGRVRTCELDRTRLSLVDDWLADERARWNARTDRLEQLVTSPEESS</sequence>
<dbReference type="Gene3D" id="1.10.10.10">
    <property type="entry name" value="Winged helix-like DNA-binding domain superfamily/Winged helix DNA-binding domain"/>
    <property type="match status" value="1"/>
</dbReference>
<dbReference type="GO" id="GO:0003700">
    <property type="term" value="F:DNA-binding transcription factor activity"/>
    <property type="evidence" value="ECO:0007669"/>
    <property type="project" value="InterPro"/>
</dbReference>
<dbReference type="PANTHER" id="PTHR38600">
    <property type="entry name" value="TRANSCRIPTIONAL REGULATORY PROTEIN"/>
    <property type="match status" value="1"/>
</dbReference>
<dbReference type="InterPro" id="IPR001845">
    <property type="entry name" value="HTH_ArsR_DNA-bd_dom"/>
</dbReference>
<dbReference type="NCBIfam" id="NF033788">
    <property type="entry name" value="HTH_metalloreg"/>
    <property type="match status" value="1"/>
</dbReference>
<dbReference type="KEGG" id="dtm:BJL86_2252"/>
<evidence type="ECO:0000259" key="1">
    <source>
        <dbReference type="PROSITE" id="PS50987"/>
    </source>
</evidence>
<dbReference type="InterPro" id="IPR036388">
    <property type="entry name" value="WH-like_DNA-bd_sf"/>
</dbReference>
<dbReference type="InterPro" id="IPR036390">
    <property type="entry name" value="WH_DNA-bd_sf"/>
</dbReference>
<dbReference type="AlphaFoldDB" id="A0A173LP47"/>
<dbReference type="Pfam" id="PF12840">
    <property type="entry name" value="HTH_20"/>
    <property type="match status" value="1"/>
</dbReference>
<dbReference type="EMBL" id="CP015961">
    <property type="protein sequence ID" value="ANI93017.1"/>
    <property type="molecule type" value="Genomic_DNA"/>
</dbReference>
<dbReference type="RefSeq" id="WP_067476227.1">
    <property type="nucleotide sequence ID" value="NZ_CP015961.1"/>
</dbReference>
<reference evidence="2 3" key="1">
    <citation type="submission" date="2016-06" db="EMBL/GenBank/DDBJ databases">
        <title>Complete genome sequence of a saline-alkali tolerant type strain Dietzia timorensis ID05-A0528T.</title>
        <authorList>
            <person name="Wu X."/>
        </authorList>
    </citation>
    <scope>NUCLEOTIDE SEQUENCE [LARGE SCALE GENOMIC DNA]</scope>
    <source>
        <strain evidence="2 3">ID05-A0528</strain>
    </source>
</reference>
<organism evidence="2 3">
    <name type="scientific">Dietzia timorensis</name>
    <dbReference type="NCBI Taxonomy" id="499555"/>
    <lineage>
        <taxon>Bacteria</taxon>
        <taxon>Bacillati</taxon>
        <taxon>Actinomycetota</taxon>
        <taxon>Actinomycetes</taxon>
        <taxon>Mycobacteriales</taxon>
        <taxon>Dietziaceae</taxon>
        <taxon>Dietzia</taxon>
    </lineage>
</organism>
<accession>A0A173LP47</accession>
<feature type="domain" description="HTH arsR-type" evidence="1">
    <location>
        <begin position="1"/>
        <end position="94"/>
    </location>
</feature>
<dbReference type="InterPro" id="IPR011991">
    <property type="entry name" value="ArsR-like_HTH"/>
</dbReference>
<dbReference type="OrthoDB" id="9806976at2"/>
<dbReference type="PANTHER" id="PTHR38600:SF2">
    <property type="entry name" value="SLL0088 PROTEIN"/>
    <property type="match status" value="1"/>
</dbReference>
<dbReference type="CDD" id="cd00090">
    <property type="entry name" value="HTH_ARSR"/>
    <property type="match status" value="1"/>
</dbReference>
<keyword evidence="3" id="KW-1185">Reference proteome</keyword>
<dbReference type="PROSITE" id="PS50987">
    <property type="entry name" value="HTH_ARSR_2"/>
    <property type="match status" value="1"/>
</dbReference>